<comment type="subcellular location">
    <subcellularLocation>
        <location evidence="1">Cell outer membrane</location>
    </subcellularLocation>
</comment>
<proteinExistence type="predicted"/>
<feature type="domain" description="OmpA-like" evidence="6">
    <location>
        <begin position="65"/>
        <end position="182"/>
    </location>
</feature>
<dbReference type="PROSITE" id="PS51257">
    <property type="entry name" value="PROKAR_LIPOPROTEIN"/>
    <property type="match status" value="1"/>
</dbReference>
<dbReference type="GO" id="GO:0009279">
    <property type="term" value="C:cell outer membrane"/>
    <property type="evidence" value="ECO:0007669"/>
    <property type="project" value="UniProtKB-SubCell"/>
</dbReference>
<evidence type="ECO:0000313" key="8">
    <source>
        <dbReference type="Proteomes" id="UP000240481"/>
    </source>
</evidence>
<dbReference type="InterPro" id="IPR050330">
    <property type="entry name" value="Bact_OuterMem_StrucFunc"/>
</dbReference>
<dbReference type="Pfam" id="PF00691">
    <property type="entry name" value="OmpA"/>
    <property type="match status" value="1"/>
</dbReference>
<dbReference type="RefSeq" id="WP_048897518.1">
    <property type="nucleotide sequence ID" value="NZ_AP024853.1"/>
</dbReference>
<dbReference type="InterPro" id="IPR036737">
    <property type="entry name" value="OmpA-like_sf"/>
</dbReference>
<gene>
    <name evidence="7" type="ORF">C9I94_07510</name>
</gene>
<dbReference type="EMBL" id="PYLZ01000003">
    <property type="protein sequence ID" value="PSW25481.1"/>
    <property type="molecule type" value="Genomic_DNA"/>
</dbReference>
<dbReference type="OrthoDB" id="9805832at2"/>
<feature type="chain" id="PRO_5030009159" evidence="5">
    <location>
        <begin position="20"/>
        <end position="197"/>
    </location>
</feature>
<reference evidence="7 8" key="1">
    <citation type="submission" date="2018-01" db="EMBL/GenBank/DDBJ databases">
        <title>Whole genome sequencing of Histamine producing bacteria.</title>
        <authorList>
            <person name="Butler K."/>
        </authorList>
    </citation>
    <scope>NUCLEOTIDE SEQUENCE [LARGE SCALE GENOMIC DNA]</scope>
    <source>
        <strain evidence="7 8">DSM 24669</strain>
    </source>
</reference>
<keyword evidence="8" id="KW-1185">Reference proteome</keyword>
<keyword evidence="3" id="KW-0998">Cell outer membrane</keyword>
<evidence type="ECO:0000256" key="3">
    <source>
        <dbReference type="ARBA" id="ARBA00023237"/>
    </source>
</evidence>
<dbReference type="Gene3D" id="3.30.1330.60">
    <property type="entry name" value="OmpA-like domain"/>
    <property type="match status" value="1"/>
</dbReference>
<evidence type="ECO:0000256" key="2">
    <source>
        <dbReference type="ARBA" id="ARBA00023136"/>
    </source>
</evidence>
<dbReference type="PROSITE" id="PS51123">
    <property type="entry name" value="OMPA_2"/>
    <property type="match status" value="1"/>
</dbReference>
<organism evidence="7 8">
    <name type="scientific">Photobacterium swingsii</name>
    <dbReference type="NCBI Taxonomy" id="680026"/>
    <lineage>
        <taxon>Bacteria</taxon>
        <taxon>Pseudomonadati</taxon>
        <taxon>Pseudomonadota</taxon>
        <taxon>Gammaproteobacteria</taxon>
        <taxon>Vibrionales</taxon>
        <taxon>Vibrionaceae</taxon>
        <taxon>Photobacterium</taxon>
    </lineage>
</organism>
<dbReference type="PANTHER" id="PTHR30329">
    <property type="entry name" value="STATOR ELEMENT OF FLAGELLAR MOTOR COMPLEX"/>
    <property type="match status" value="1"/>
</dbReference>
<dbReference type="AlphaFoldDB" id="A0A0J8VEG4"/>
<evidence type="ECO:0000313" key="7">
    <source>
        <dbReference type="EMBL" id="PSW25481.1"/>
    </source>
</evidence>
<accession>A0A0J8VEG4</accession>
<keyword evidence="5" id="KW-0732">Signal</keyword>
<dbReference type="STRING" id="680026.AB733_03595"/>
<evidence type="ECO:0000256" key="5">
    <source>
        <dbReference type="SAM" id="SignalP"/>
    </source>
</evidence>
<evidence type="ECO:0000256" key="1">
    <source>
        <dbReference type="ARBA" id="ARBA00004442"/>
    </source>
</evidence>
<dbReference type="InterPro" id="IPR006664">
    <property type="entry name" value="OMP_bac"/>
</dbReference>
<evidence type="ECO:0000259" key="6">
    <source>
        <dbReference type="PROSITE" id="PS51123"/>
    </source>
</evidence>
<sequence>MKFLLFFPCLLLLAACATSVPNDMPLAEQSKDLRDDDDDGVINARDKCANTPHPAIVDNDGCPTYVANPEEGRIHILFANDSTQITAEYQNQISEMSQFLKAHPSTYIELKGYASPVGNSDYNVGLSQRRAQVVKQSLLDSGITKNRIMTVGFGDTEPVSAESQEVTNTLSRRVTAQVKTASDKVVEEWTIFTLRQN</sequence>
<dbReference type="PANTHER" id="PTHR30329:SF21">
    <property type="entry name" value="LIPOPROTEIN YIAD-RELATED"/>
    <property type="match status" value="1"/>
</dbReference>
<comment type="caution">
    <text evidence="7">The sequence shown here is derived from an EMBL/GenBank/DDBJ whole genome shotgun (WGS) entry which is preliminary data.</text>
</comment>
<protein>
    <submittedName>
        <fullName evidence="7">OmpA family protein</fullName>
    </submittedName>
</protein>
<dbReference type="CDD" id="cd07185">
    <property type="entry name" value="OmpA_C-like"/>
    <property type="match status" value="1"/>
</dbReference>
<dbReference type="SUPFAM" id="SSF103088">
    <property type="entry name" value="OmpA-like"/>
    <property type="match status" value="1"/>
</dbReference>
<keyword evidence="2 4" id="KW-0472">Membrane</keyword>
<dbReference type="Proteomes" id="UP000240481">
    <property type="component" value="Unassembled WGS sequence"/>
</dbReference>
<evidence type="ECO:0000256" key="4">
    <source>
        <dbReference type="PROSITE-ProRule" id="PRU00473"/>
    </source>
</evidence>
<feature type="signal peptide" evidence="5">
    <location>
        <begin position="1"/>
        <end position="19"/>
    </location>
</feature>
<name>A0A0J8VEG4_9GAMM</name>
<dbReference type="PRINTS" id="PR01021">
    <property type="entry name" value="OMPADOMAIN"/>
</dbReference>
<dbReference type="InterPro" id="IPR006665">
    <property type="entry name" value="OmpA-like"/>
</dbReference>